<dbReference type="AlphaFoldDB" id="I3SHU2"/>
<evidence type="ECO:0000313" key="2">
    <source>
        <dbReference type="EMBL" id="AFK39834.1"/>
    </source>
</evidence>
<feature type="region of interest" description="Disordered" evidence="1">
    <location>
        <begin position="36"/>
        <end position="57"/>
    </location>
</feature>
<sequence>MDPNHLLRLLMIPICVIRVMKHPKNLKETVLHPKQMQLHQSDQNTGMNITRSQKKWL</sequence>
<name>I3SHU2_MEDTR</name>
<organism evidence="2">
    <name type="scientific">Medicago truncatula</name>
    <name type="common">Barrel medic</name>
    <name type="synonym">Medicago tribuloides</name>
    <dbReference type="NCBI Taxonomy" id="3880"/>
    <lineage>
        <taxon>Eukaryota</taxon>
        <taxon>Viridiplantae</taxon>
        <taxon>Streptophyta</taxon>
        <taxon>Embryophyta</taxon>
        <taxon>Tracheophyta</taxon>
        <taxon>Spermatophyta</taxon>
        <taxon>Magnoliopsida</taxon>
        <taxon>eudicotyledons</taxon>
        <taxon>Gunneridae</taxon>
        <taxon>Pentapetalae</taxon>
        <taxon>rosids</taxon>
        <taxon>fabids</taxon>
        <taxon>Fabales</taxon>
        <taxon>Fabaceae</taxon>
        <taxon>Papilionoideae</taxon>
        <taxon>50 kb inversion clade</taxon>
        <taxon>NPAAA clade</taxon>
        <taxon>Hologalegina</taxon>
        <taxon>IRL clade</taxon>
        <taxon>Trifolieae</taxon>
        <taxon>Medicago</taxon>
    </lineage>
</organism>
<dbReference type="EMBL" id="BT140039">
    <property type="protein sequence ID" value="AFK39834.1"/>
    <property type="molecule type" value="mRNA"/>
</dbReference>
<protein>
    <submittedName>
        <fullName evidence="2">Uncharacterized protein</fullName>
    </submittedName>
</protein>
<evidence type="ECO:0000256" key="1">
    <source>
        <dbReference type="SAM" id="MobiDB-lite"/>
    </source>
</evidence>
<feature type="compositionally biased region" description="Polar residues" evidence="1">
    <location>
        <begin position="37"/>
        <end position="51"/>
    </location>
</feature>
<accession>I3SHU2</accession>
<reference evidence="2" key="1">
    <citation type="submission" date="2012-05" db="EMBL/GenBank/DDBJ databases">
        <authorList>
            <person name="Krishnakumar V."/>
            <person name="Cheung F."/>
            <person name="Xiao Y."/>
            <person name="Chan A."/>
            <person name="Moskal W.A."/>
            <person name="Town C.D."/>
        </authorList>
    </citation>
    <scope>NUCLEOTIDE SEQUENCE</scope>
</reference>
<proteinExistence type="evidence at transcript level"/>